<dbReference type="NCBIfam" id="TIGR02226">
    <property type="entry name" value="two_anch"/>
    <property type="match status" value="1"/>
</dbReference>
<feature type="compositionally biased region" description="Polar residues" evidence="1">
    <location>
        <begin position="459"/>
        <end position="470"/>
    </location>
</feature>
<evidence type="ECO:0000313" key="4">
    <source>
        <dbReference type="EMBL" id="SVB41046.1"/>
    </source>
</evidence>
<sequence length="479" mass="52134">MTFLQPLALYGLPLALLPVIIHLLNLLRHRSQPWAATRFLLQARRSSSKLSRLKRWLTLLLRVLALIGLVFALSRPMTGGDSMFSFSSGAPEAIALILDRSASMETKTGEGAASKRELALKALENFAKPWTESRIVLVDSALREPVILSDLSTLADPAMERYIGSTETAADIPATLATTLDWLEENGVATAEIVIASDMQESNWKPEGSEDVFRRIKKVLAAKEGSWRTRILALEGEASTNSSLLGENLLRRSEKLDLLAHIQRRPIADLPLRITANLDGVQSELTAEFKGESFLWRSSVPLPEPKNQGWLSLSLPPDLCLGDNSWYFAYGSANRPHAAVRADLPMAGRILRAAAANEKGVPADVLPSSNLNKEDLAGRTLIVLQGNPRTPLEAELLKSFVNEGGTLLCFPPSSKEGAVIDPIRWQPAEKAPDSESSFRVNSWNENGGILANASVGTRLPSSELSTTTRSIPLGTEPLA</sequence>
<organism evidence="4">
    <name type="scientific">marine metagenome</name>
    <dbReference type="NCBI Taxonomy" id="408172"/>
    <lineage>
        <taxon>unclassified sequences</taxon>
        <taxon>metagenomes</taxon>
        <taxon>ecological metagenomes</taxon>
    </lineage>
</organism>
<dbReference type="EMBL" id="UINC01040743">
    <property type="protein sequence ID" value="SVB41046.1"/>
    <property type="molecule type" value="Genomic_DNA"/>
</dbReference>
<dbReference type="AlphaFoldDB" id="A0A382DRB8"/>
<dbReference type="Pfam" id="PF07584">
    <property type="entry name" value="BatA"/>
    <property type="match status" value="1"/>
</dbReference>
<feature type="transmembrane region" description="Helical" evidence="2">
    <location>
        <begin position="6"/>
        <end position="27"/>
    </location>
</feature>
<keyword evidence="2" id="KW-0472">Membrane</keyword>
<proteinExistence type="predicted"/>
<dbReference type="PANTHER" id="PTHR37464">
    <property type="entry name" value="BLL2463 PROTEIN"/>
    <property type="match status" value="1"/>
</dbReference>
<reference evidence="4" key="1">
    <citation type="submission" date="2018-05" db="EMBL/GenBank/DDBJ databases">
        <authorList>
            <person name="Lanie J.A."/>
            <person name="Ng W.-L."/>
            <person name="Kazmierczak K.M."/>
            <person name="Andrzejewski T.M."/>
            <person name="Davidsen T.M."/>
            <person name="Wayne K.J."/>
            <person name="Tettelin H."/>
            <person name="Glass J.I."/>
            <person name="Rusch D."/>
            <person name="Podicherti R."/>
            <person name="Tsui H.-C.T."/>
            <person name="Winkler M.E."/>
        </authorList>
    </citation>
    <scope>NUCLEOTIDE SEQUENCE</scope>
</reference>
<gene>
    <name evidence="4" type="ORF">METZ01_LOCUS193900</name>
</gene>
<feature type="non-terminal residue" evidence="4">
    <location>
        <position position="479"/>
    </location>
</feature>
<evidence type="ECO:0000259" key="3">
    <source>
        <dbReference type="Pfam" id="PF07584"/>
    </source>
</evidence>
<name>A0A382DRB8_9ZZZZ</name>
<feature type="region of interest" description="Disordered" evidence="1">
    <location>
        <begin position="458"/>
        <end position="479"/>
    </location>
</feature>
<dbReference type="PANTHER" id="PTHR37464:SF1">
    <property type="entry name" value="BLL2463 PROTEIN"/>
    <property type="match status" value="1"/>
</dbReference>
<feature type="domain" description="Aerotolerance regulator N-terminal" evidence="3">
    <location>
        <begin position="1"/>
        <end position="76"/>
    </location>
</feature>
<keyword evidence="2" id="KW-0812">Transmembrane</keyword>
<feature type="transmembrane region" description="Helical" evidence="2">
    <location>
        <begin position="56"/>
        <end position="74"/>
    </location>
</feature>
<keyword evidence="2" id="KW-1133">Transmembrane helix</keyword>
<accession>A0A382DRB8</accession>
<dbReference type="InterPro" id="IPR011933">
    <property type="entry name" value="Double_TM_dom"/>
</dbReference>
<evidence type="ECO:0000256" key="1">
    <source>
        <dbReference type="SAM" id="MobiDB-lite"/>
    </source>
</evidence>
<protein>
    <recommendedName>
        <fullName evidence="3">Aerotolerance regulator N-terminal domain-containing protein</fullName>
    </recommendedName>
</protein>
<evidence type="ECO:0000256" key="2">
    <source>
        <dbReference type="SAM" id="Phobius"/>
    </source>
</evidence>
<dbReference type="InterPro" id="IPR024163">
    <property type="entry name" value="Aerotolerance_reg_N"/>
</dbReference>